<feature type="compositionally biased region" description="Polar residues" evidence="1">
    <location>
        <begin position="129"/>
        <end position="147"/>
    </location>
</feature>
<feature type="compositionally biased region" description="Polar residues" evidence="1">
    <location>
        <begin position="365"/>
        <end position="403"/>
    </location>
</feature>
<organism evidence="2 3">
    <name type="scientific">Galerina marginata (strain CBS 339.88)</name>
    <dbReference type="NCBI Taxonomy" id="685588"/>
    <lineage>
        <taxon>Eukaryota</taxon>
        <taxon>Fungi</taxon>
        <taxon>Dikarya</taxon>
        <taxon>Basidiomycota</taxon>
        <taxon>Agaricomycotina</taxon>
        <taxon>Agaricomycetes</taxon>
        <taxon>Agaricomycetidae</taxon>
        <taxon>Agaricales</taxon>
        <taxon>Agaricineae</taxon>
        <taxon>Strophariaceae</taxon>
        <taxon>Galerina</taxon>
    </lineage>
</organism>
<proteinExistence type="predicted"/>
<feature type="compositionally biased region" description="Polar residues" evidence="1">
    <location>
        <begin position="444"/>
        <end position="454"/>
    </location>
</feature>
<feature type="region of interest" description="Disordered" evidence="1">
    <location>
        <begin position="236"/>
        <end position="327"/>
    </location>
</feature>
<feature type="compositionally biased region" description="Low complexity" evidence="1">
    <location>
        <begin position="105"/>
        <end position="115"/>
    </location>
</feature>
<dbReference type="AlphaFoldDB" id="A0A067SUU5"/>
<reference evidence="3" key="1">
    <citation type="journal article" date="2014" name="Proc. Natl. Acad. Sci. U.S.A.">
        <title>Extensive sampling of basidiomycete genomes demonstrates inadequacy of the white-rot/brown-rot paradigm for wood decay fungi.</title>
        <authorList>
            <person name="Riley R."/>
            <person name="Salamov A.A."/>
            <person name="Brown D.W."/>
            <person name="Nagy L.G."/>
            <person name="Floudas D."/>
            <person name="Held B.W."/>
            <person name="Levasseur A."/>
            <person name="Lombard V."/>
            <person name="Morin E."/>
            <person name="Otillar R."/>
            <person name="Lindquist E.A."/>
            <person name="Sun H."/>
            <person name="LaButti K.M."/>
            <person name="Schmutz J."/>
            <person name="Jabbour D."/>
            <person name="Luo H."/>
            <person name="Baker S.E."/>
            <person name="Pisabarro A.G."/>
            <person name="Walton J.D."/>
            <person name="Blanchette R.A."/>
            <person name="Henrissat B."/>
            <person name="Martin F."/>
            <person name="Cullen D."/>
            <person name="Hibbett D.S."/>
            <person name="Grigoriev I.V."/>
        </authorList>
    </citation>
    <scope>NUCLEOTIDE SEQUENCE [LARGE SCALE GENOMIC DNA]</scope>
    <source>
        <strain evidence="3">CBS 339.88</strain>
    </source>
</reference>
<feature type="compositionally biased region" description="Low complexity" evidence="1">
    <location>
        <begin position="283"/>
        <end position="310"/>
    </location>
</feature>
<dbReference type="HOGENOM" id="CLU_317614_0_0_1"/>
<feature type="region of interest" description="Disordered" evidence="1">
    <location>
        <begin position="857"/>
        <end position="917"/>
    </location>
</feature>
<evidence type="ECO:0000256" key="1">
    <source>
        <dbReference type="SAM" id="MobiDB-lite"/>
    </source>
</evidence>
<feature type="region of interest" description="Disordered" evidence="1">
    <location>
        <begin position="363"/>
        <end position="518"/>
    </location>
</feature>
<dbReference type="OrthoDB" id="3070411at2759"/>
<feature type="region of interest" description="Disordered" evidence="1">
    <location>
        <begin position="1"/>
        <end position="157"/>
    </location>
</feature>
<feature type="compositionally biased region" description="Polar residues" evidence="1">
    <location>
        <begin position="87"/>
        <end position="97"/>
    </location>
</feature>
<evidence type="ECO:0000313" key="2">
    <source>
        <dbReference type="EMBL" id="KDR74666.1"/>
    </source>
</evidence>
<accession>A0A067SUU5</accession>
<keyword evidence="3" id="KW-1185">Reference proteome</keyword>
<sequence>MLSPSPTLPSKSNLNGIVPEWLSNSSNAVPSPLAIPQNLHRSNTPTTRKPLRSSPLAGPAAVSLNDPPLTRNPNSSPNLLSPPLSVHLQSKSKSAQSLARPVSLYSNSYSSGNPKSSKRPSTAPGPGTDTPSLTKRFSLGSFSSSTRPPLDHRDAPLVPQRPLSVLISPAEVQITTAAVHPHIGRSGLDPECVTINGSNLGNNRAVPGNFLSPPLPSAGGVGSARVRYSYASSSVVPSSRPVSFAPSVDPDADTEAERAWRTSYLPSPSPSPTPRPILKHPGSRTSLSSPSTSPSSPAPHSFSSSDGSSTNKQVTTGLSESHDGVENSWYTSSPYATTPKFSRLGLLAPGVVMPVSAKEMAKRNSGLSRAASSRTQKSGQDVARRNSTTSPASGSGAVASTVTPGVAERKVPEWLTMPPPSRGGQRGGHRRSGRSRGSLRSLQNALKIQTQTQAPAEPPSTPSSSSLTRSSTSSTTSCSSSRRSSLTSLRGRKSSTSTPASTTPSTTPPSTTPSSLSLKSWRAMRASLSSAAGSGLPQSSFNDLSSGDVGTISAARFRSTPTPASPALESEETAELPVVADTQPEQHFDDYQEAQLHDLPTSIDNEVVAVVADHPSPYLKKRKSASALLARVKGWRWTKGSGSRDVDKEADGVSGRKDALVDEGTREAKVREVDEAVVVVMEPKEEMPVAVAVGLPQDVGAPKSNEHDEEKAEVDGGMLLYSKEHNHNDQRRKYQQNHELHDYQNEDGPRHPTEAPRLLQKEKPTSSLTPDVAVTLIVVPIPSPNLHVAASIPAFVRQVAEVQAIKSGEVDSDSNLATIPHAQENSSDVANNANVVEAHEPPFTSRPNEKHDVLAAEQPHGPVARPRTERPTHRQRRSGSVRKLWDAMVCGAATSKLTPAEPMPPMPTIGHDGKRPA</sequence>
<feature type="compositionally biased region" description="Low complexity" evidence="1">
    <location>
        <begin position="67"/>
        <end position="85"/>
    </location>
</feature>
<protein>
    <submittedName>
        <fullName evidence="2">Uncharacterized protein</fullName>
    </submittedName>
</protein>
<feature type="compositionally biased region" description="Low complexity" evidence="1">
    <location>
        <begin position="462"/>
        <end position="505"/>
    </location>
</feature>
<name>A0A067SUU5_GALM3</name>
<dbReference type="EMBL" id="KL142382">
    <property type="protein sequence ID" value="KDR74666.1"/>
    <property type="molecule type" value="Genomic_DNA"/>
</dbReference>
<feature type="compositionally biased region" description="Low complexity" evidence="1">
    <location>
        <begin position="236"/>
        <end position="248"/>
    </location>
</feature>
<feature type="compositionally biased region" description="Polar residues" evidence="1">
    <location>
        <begin position="1"/>
        <end position="15"/>
    </location>
</feature>
<feature type="compositionally biased region" description="Basic and acidic residues" evidence="1">
    <location>
        <begin position="742"/>
        <end position="764"/>
    </location>
</feature>
<dbReference type="Proteomes" id="UP000027222">
    <property type="component" value="Unassembled WGS sequence"/>
</dbReference>
<gene>
    <name evidence="2" type="ORF">GALMADRAFT_559976</name>
</gene>
<dbReference type="STRING" id="685588.A0A067SUU5"/>
<feature type="region of interest" description="Disordered" evidence="1">
    <location>
        <begin position="742"/>
        <end position="766"/>
    </location>
</feature>
<evidence type="ECO:0000313" key="3">
    <source>
        <dbReference type="Proteomes" id="UP000027222"/>
    </source>
</evidence>